<comment type="caution">
    <text evidence="10">Lacks conserved residue(s) required for the propagation of feature annotation.</text>
</comment>
<feature type="binding site" evidence="10">
    <location>
        <position position="102"/>
    </location>
    <ligand>
        <name>NADPH</name>
        <dbReference type="ChEBI" id="CHEBI:57783"/>
    </ligand>
</feature>
<feature type="binding site" evidence="10">
    <location>
        <position position="238"/>
    </location>
    <ligand>
        <name>sn-glycerol 3-phosphate</name>
        <dbReference type="ChEBI" id="CHEBI:57597"/>
    </ligand>
</feature>
<dbReference type="GO" id="GO:0141152">
    <property type="term" value="F:glycerol-3-phosphate dehydrogenase (NAD+) activity"/>
    <property type="evidence" value="ECO:0007669"/>
    <property type="project" value="RHEA"/>
</dbReference>
<dbReference type="SUPFAM" id="SSF51735">
    <property type="entry name" value="NAD(P)-binding Rossmann-fold domains"/>
    <property type="match status" value="1"/>
</dbReference>
<evidence type="ECO:0000259" key="16">
    <source>
        <dbReference type="Pfam" id="PF01210"/>
    </source>
</evidence>
<feature type="binding site" evidence="10">
    <location>
        <position position="30"/>
    </location>
    <ligand>
        <name>NADPH</name>
        <dbReference type="ChEBI" id="CHEBI:57783"/>
    </ligand>
</feature>
<dbReference type="AlphaFoldDB" id="A0A1M4SIC4"/>
<feature type="binding site" evidence="10">
    <location>
        <position position="248"/>
    </location>
    <ligand>
        <name>sn-glycerol 3-phosphate</name>
        <dbReference type="ChEBI" id="CHEBI:57597"/>
    </ligand>
</feature>
<feature type="binding site" evidence="10">
    <location>
        <position position="11"/>
    </location>
    <ligand>
        <name>NADPH</name>
        <dbReference type="ChEBI" id="CHEBI:57783"/>
    </ligand>
</feature>
<dbReference type="Gene3D" id="3.40.50.720">
    <property type="entry name" value="NAD(P)-binding Rossmann-like Domain"/>
    <property type="match status" value="1"/>
</dbReference>
<feature type="binding site" evidence="10">
    <location>
        <position position="185"/>
    </location>
    <ligand>
        <name>sn-glycerol 3-phosphate</name>
        <dbReference type="ChEBI" id="CHEBI:57597"/>
    </ligand>
</feature>
<evidence type="ECO:0000256" key="15">
    <source>
        <dbReference type="RuleBase" id="RU000439"/>
    </source>
</evidence>
<dbReference type="InterPro" id="IPR011128">
    <property type="entry name" value="G3P_DH_NAD-dep_N"/>
</dbReference>
<feature type="binding site" evidence="10">
    <location>
        <position position="102"/>
    </location>
    <ligand>
        <name>sn-glycerol 3-phosphate</name>
        <dbReference type="ChEBI" id="CHEBI:57597"/>
    </ligand>
</feature>
<dbReference type="PANTHER" id="PTHR11728:SF1">
    <property type="entry name" value="GLYCEROL-3-PHOSPHATE DEHYDROGENASE [NAD(+)] 2, CHLOROPLASTIC"/>
    <property type="match status" value="1"/>
</dbReference>
<feature type="binding site" evidence="13">
    <location>
        <begin position="7"/>
        <end position="12"/>
    </location>
    <ligand>
        <name>NAD(+)</name>
        <dbReference type="ChEBI" id="CHEBI:57540"/>
    </ligand>
</feature>
<dbReference type="Proteomes" id="UP000325134">
    <property type="component" value="Unassembled WGS sequence"/>
</dbReference>
<dbReference type="NCBIfam" id="NF000940">
    <property type="entry name" value="PRK00094.1-2"/>
    <property type="match status" value="1"/>
</dbReference>
<feature type="binding site" evidence="10">
    <location>
        <position position="249"/>
    </location>
    <ligand>
        <name>sn-glycerol 3-phosphate</name>
        <dbReference type="ChEBI" id="CHEBI:57597"/>
    </ligand>
</feature>
<evidence type="ECO:0000256" key="7">
    <source>
        <dbReference type="ARBA" id="ARBA00023098"/>
    </source>
</evidence>
<feature type="binding site" evidence="10">
    <location>
        <position position="132"/>
    </location>
    <ligand>
        <name>sn-glycerol 3-phosphate</name>
        <dbReference type="ChEBI" id="CHEBI:57597"/>
    </ligand>
</feature>
<dbReference type="NCBIfam" id="NF000942">
    <property type="entry name" value="PRK00094.1-4"/>
    <property type="match status" value="1"/>
</dbReference>
<feature type="binding site" evidence="10">
    <location>
        <position position="130"/>
    </location>
    <ligand>
        <name>sn-glycerol 3-phosphate</name>
        <dbReference type="ChEBI" id="CHEBI:57597"/>
    </ligand>
</feature>
<evidence type="ECO:0000256" key="10">
    <source>
        <dbReference type="HAMAP-Rule" id="MF_00394"/>
    </source>
</evidence>
<gene>
    <name evidence="10" type="primary">gpsA</name>
    <name evidence="18" type="ORF">SAMN05444279_101132</name>
</gene>
<evidence type="ECO:0000256" key="11">
    <source>
        <dbReference type="PIRSR" id="PIRSR000114-1"/>
    </source>
</evidence>
<feature type="active site" description="Proton acceptor" evidence="10 11">
    <location>
        <position position="185"/>
    </location>
</feature>
<dbReference type="InterPro" id="IPR036291">
    <property type="entry name" value="NAD(P)-bd_dom_sf"/>
</dbReference>
<keyword evidence="5 10" id="KW-0560">Oxidoreductase</keyword>
<dbReference type="InterPro" id="IPR006168">
    <property type="entry name" value="G3P_DH_NAD-dep"/>
</dbReference>
<name>A0A1M4SIC4_9RHOB</name>
<keyword evidence="8 10" id="KW-0594">Phospholipid biosynthesis</keyword>
<organism evidence="18 19">
    <name type="scientific">Ruegeria intermedia</name>
    <dbReference type="NCBI Taxonomy" id="996115"/>
    <lineage>
        <taxon>Bacteria</taxon>
        <taxon>Pseudomonadati</taxon>
        <taxon>Pseudomonadota</taxon>
        <taxon>Alphaproteobacteria</taxon>
        <taxon>Rhodobacterales</taxon>
        <taxon>Roseobacteraceae</taxon>
        <taxon>Ruegeria</taxon>
    </lineage>
</organism>
<dbReference type="InterPro" id="IPR008927">
    <property type="entry name" value="6-PGluconate_DH-like_C_sf"/>
</dbReference>
<feature type="binding site" evidence="12">
    <location>
        <position position="102"/>
    </location>
    <ligand>
        <name>substrate</name>
    </ligand>
</feature>
<dbReference type="InterPro" id="IPR013328">
    <property type="entry name" value="6PGD_dom2"/>
</dbReference>
<dbReference type="HAMAP" id="MF_00394">
    <property type="entry name" value="NAD_Glyc3P_dehydrog"/>
    <property type="match status" value="1"/>
</dbReference>
<feature type="binding site" evidence="12">
    <location>
        <begin position="249"/>
        <end position="250"/>
    </location>
    <ligand>
        <name>substrate</name>
    </ligand>
</feature>
<feature type="binding site" evidence="13">
    <location>
        <position position="134"/>
    </location>
    <ligand>
        <name>NAD(+)</name>
        <dbReference type="ChEBI" id="CHEBI:57540"/>
    </ligand>
</feature>
<keyword evidence="4 10" id="KW-0521">NADP</keyword>
<dbReference type="GO" id="GO:0005829">
    <property type="term" value="C:cytosol"/>
    <property type="evidence" value="ECO:0007669"/>
    <property type="project" value="TreeGrafter"/>
</dbReference>
<dbReference type="PIRSF" id="PIRSF000114">
    <property type="entry name" value="Glycerol-3-P_dh"/>
    <property type="match status" value="1"/>
</dbReference>
<sequence length="320" mass="32910">MNVSVLGSGAFGTALAISLAGKGPVTLWARSGERAQTMQATRRNDTRLPGVTLPDAITVTAEIALACQSDELLLAVPMQKLRDVLSDHAADLQGRSLVACCKGIELSTGLGPIAVIEQVLPGARTALLTGPSFADDIARGLPTALTLACADADLGAQLQQTLTTANLRLYRTTDVTGAELGGALKNVMAIACGACIGAGLGDSARAALMTRGFAEMQRFAAMRGARPETLMGLSGLGDLVLTCSSELSRNFRFGLSLGRSESFDAATTVEGVATANAMAAIAAAEGLDMPICQTVAQLSRGAYSVAEALQSLLSRPLKEE</sequence>
<keyword evidence="10" id="KW-0963">Cytoplasm</keyword>
<comment type="subcellular location">
    <subcellularLocation>
        <location evidence="10">Cytoplasm</location>
    </subcellularLocation>
</comment>
<dbReference type="GO" id="GO:0046168">
    <property type="term" value="P:glycerol-3-phosphate catabolic process"/>
    <property type="evidence" value="ECO:0007669"/>
    <property type="project" value="InterPro"/>
</dbReference>
<evidence type="ECO:0000256" key="8">
    <source>
        <dbReference type="ARBA" id="ARBA00023209"/>
    </source>
</evidence>
<keyword evidence="2 10" id="KW-0444">Lipid biosynthesis</keyword>
<feature type="binding site" evidence="10">
    <location>
        <position position="270"/>
    </location>
    <ligand>
        <name>NADPH</name>
        <dbReference type="ChEBI" id="CHEBI:57783"/>
    </ligand>
</feature>
<feature type="domain" description="Glycerol-3-phosphate dehydrogenase NAD-dependent N-terminal" evidence="16">
    <location>
        <begin position="3"/>
        <end position="153"/>
    </location>
</feature>
<dbReference type="RefSeq" id="WP_149774136.1">
    <property type="nucleotide sequence ID" value="NZ_FQVK01000001.1"/>
</dbReference>
<dbReference type="GO" id="GO:0008654">
    <property type="term" value="P:phospholipid biosynthetic process"/>
    <property type="evidence" value="ECO:0007669"/>
    <property type="project" value="UniProtKB-KW"/>
</dbReference>
<evidence type="ECO:0000259" key="17">
    <source>
        <dbReference type="Pfam" id="PF07479"/>
    </source>
</evidence>
<feature type="domain" description="Glycerol-3-phosphate dehydrogenase NAD-dependent C-terminal" evidence="17">
    <location>
        <begin position="174"/>
        <end position="309"/>
    </location>
</feature>
<proteinExistence type="inferred from homology"/>
<keyword evidence="19" id="KW-1185">Reference proteome</keyword>
<dbReference type="EMBL" id="FQVK01000001">
    <property type="protein sequence ID" value="SHE31983.1"/>
    <property type="molecule type" value="Genomic_DNA"/>
</dbReference>
<comment type="similarity">
    <text evidence="1 10 14">Belongs to the NAD-dependent glycerol-3-phosphate dehydrogenase family.</text>
</comment>
<keyword evidence="7 10" id="KW-0443">Lipid metabolism</keyword>
<keyword evidence="6 10" id="KW-0520">NAD</keyword>
<accession>A0A1M4SIC4</accession>
<comment type="function">
    <text evidence="10">Catalyzes the reduction of the glycolytic intermediate dihydroxyacetone phosphate (DHAP) to sn-glycerol 3-phosphate (G3P), the key precursor for phospholipid synthesis.</text>
</comment>
<dbReference type="Gene3D" id="1.10.1040.10">
    <property type="entry name" value="N-(1-d-carboxylethyl)-l-norvaline Dehydrogenase, domain 2"/>
    <property type="match status" value="1"/>
</dbReference>
<dbReference type="PRINTS" id="PR00077">
    <property type="entry name" value="GPDHDRGNASE"/>
</dbReference>
<dbReference type="GO" id="GO:0006650">
    <property type="term" value="P:glycerophospholipid metabolic process"/>
    <property type="evidence" value="ECO:0007669"/>
    <property type="project" value="UniProtKB-UniRule"/>
</dbReference>
<feature type="binding site" evidence="13">
    <location>
        <position position="249"/>
    </location>
    <ligand>
        <name>NAD(+)</name>
        <dbReference type="ChEBI" id="CHEBI:57540"/>
    </ligand>
</feature>
<dbReference type="GO" id="GO:0005975">
    <property type="term" value="P:carbohydrate metabolic process"/>
    <property type="evidence" value="ECO:0007669"/>
    <property type="project" value="InterPro"/>
</dbReference>
<evidence type="ECO:0000256" key="9">
    <source>
        <dbReference type="ARBA" id="ARBA00023264"/>
    </source>
</evidence>
<evidence type="ECO:0000256" key="6">
    <source>
        <dbReference type="ARBA" id="ARBA00023027"/>
    </source>
</evidence>
<evidence type="ECO:0000256" key="5">
    <source>
        <dbReference type="ARBA" id="ARBA00023002"/>
    </source>
</evidence>
<feature type="binding site" evidence="10">
    <location>
        <position position="269"/>
    </location>
    <ligand>
        <name>NADPH</name>
        <dbReference type="ChEBI" id="CHEBI:57783"/>
    </ligand>
</feature>
<reference evidence="18 19" key="1">
    <citation type="submission" date="2016-11" db="EMBL/GenBank/DDBJ databases">
        <authorList>
            <person name="Varghese N."/>
            <person name="Submissions S."/>
        </authorList>
    </citation>
    <scope>NUCLEOTIDE SEQUENCE [LARGE SCALE GENOMIC DNA]</scope>
    <source>
        <strain evidence="18 19">DSM 29341</strain>
    </source>
</reference>
<evidence type="ECO:0000256" key="13">
    <source>
        <dbReference type="PIRSR" id="PIRSR000114-3"/>
    </source>
</evidence>
<comment type="catalytic activity">
    <reaction evidence="10">
        <text>sn-glycerol 3-phosphate + NAD(+) = dihydroxyacetone phosphate + NADH + H(+)</text>
        <dbReference type="Rhea" id="RHEA:11092"/>
        <dbReference type="ChEBI" id="CHEBI:15378"/>
        <dbReference type="ChEBI" id="CHEBI:57540"/>
        <dbReference type="ChEBI" id="CHEBI:57597"/>
        <dbReference type="ChEBI" id="CHEBI:57642"/>
        <dbReference type="ChEBI" id="CHEBI:57945"/>
        <dbReference type="EC" id="1.1.1.94"/>
    </reaction>
</comment>
<dbReference type="OrthoDB" id="9812273at2"/>
<comment type="pathway">
    <text evidence="10">Membrane lipid metabolism; glycerophospholipid metabolism.</text>
</comment>
<dbReference type="GO" id="GO:0051287">
    <property type="term" value="F:NAD binding"/>
    <property type="evidence" value="ECO:0007669"/>
    <property type="project" value="InterPro"/>
</dbReference>
<evidence type="ECO:0000256" key="14">
    <source>
        <dbReference type="RuleBase" id="RU000437"/>
    </source>
</evidence>
<evidence type="ECO:0000256" key="4">
    <source>
        <dbReference type="ARBA" id="ARBA00022857"/>
    </source>
</evidence>
<dbReference type="EC" id="1.1.1.94" evidence="10"/>
<feature type="binding site" evidence="10">
    <location>
        <position position="249"/>
    </location>
    <ligand>
        <name>NADPH</name>
        <dbReference type="ChEBI" id="CHEBI:57783"/>
    </ligand>
</feature>
<evidence type="ECO:0000256" key="12">
    <source>
        <dbReference type="PIRSR" id="PIRSR000114-2"/>
    </source>
</evidence>
<dbReference type="GO" id="GO:0046167">
    <property type="term" value="P:glycerol-3-phosphate biosynthetic process"/>
    <property type="evidence" value="ECO:0007669"/>
    <property type="project" value="UniProtKB-UniRule"/>
</dbReference>
<evidence type="ECO:0000313" key="18">
    <source>
        <dbReference type="EMBL" id="SHE31983.1"/>
    </source>
</evidence>
<comment type="catalytic activity">
    <reaction evidence="10 15">
        <text>sn-glycerol 3-phosphate + NADP(+) = dihydroxyacetone phosphate + NADPH + H(+)</text>
        <dbReference type="Rhea" id="RHEA:11096"/>
        <dbReference type="ChEBI" id="CHEBI:15378"/>
        <dbReference type="ChEBI" id="CHEBI:57597"/>
        <dbReference type="ChEBI" id="CHEBI:57642"/>
        <dbReference type="ChEBI" id="CHEBI:57783"/>
        <dbReference type="ChEBI" id="CHEBI:58349"/>
        <dbReference type="EC" id="1.1.1.94"/>
    </reaction>
</comment>
<dbReference type="FunFam" id="3.40.50.720:FF:000019">
    <property type="entry name" value="Glycerol-3-phosphate dehydrogenase [NAD(P)+]"/>
    <property type="match status" value="1"/>
</dbReference>
<feature type="binding site" evidence="10">
    <location>
        <position position="134"/>
    </location>
    <ligand>
        <name>NADPH</name>
        <dbReference type="ChEBI" id="CHEBI:57783"/>
    </ligand>
</feature>
<feature type="binding site" evidence="10">
    <location>
        <position position="250"/>
    </location>
    <ligand>
        <name>sn-glycerol 3-phosphate</name>
        <dbReference type="ChEBI" id="CHEBI:57597"/>
    </ligand>
</feature>
<keyword evidence="9 10" id="KW-1208">Phospholipid metabolism</keyword>
<dbReference type="PANTHER" id="PTHR11728">
    <property type="entry name" value="GLYCEROL-3-PHOSPHATE DEHYDROGENASE"/>
    <property type="match status" value="1"/>
</dbReference>
<evidence type="ECO:0000313" key="19">
    <source>
        <dbReference type="Proteomes" id="UP000325134"/>
    </source>
</evidence>
<dbReference type="PROSITE" id="PS00957">
    <property type="entry name" value="NAD_G3PDH"/>
    <property type="match status" value="1"/>
</dbReference>
<keyword evidence="3 10" id="KW-0547">Nucleotide-binding</keyword>
<dbReference type="Pfam" id="PF07479">
    <property type="entry name" value="NAD_Gly3P_dh_C"/>
    <property type="match status" value="1"/>
</dbReference>
<evidence type="ECO:0000256" key="3">
    <source>
        <dbReference type="ARBA" id="ARBA00022741"/>
    </source>
</evidence>
<dbReference type="Pfam" id="PF01210">
    <property type="entry name" value="NAD_Gly3P_dh_N"/>
    <property type="match status" value="1"/>
</dbReference>
<dbReference type="InterPro" id="IPR006109">
    <property type="entry name" value="G3P_DH_NAD-dep_C"/>
</dbReference>
<dbReference type="SUPFAM" id="SSF48179">
    <property type="entry name" value="6-phosphogluconate dehydrogenase C-terminal domain-like"/>
    <property type="match status" value="1"/>
</dbReference>
<dbReference type="GO" id="GO:0141153">
    <property type="term" value="F:glycerol-3-phosphate dehydrogenase (NADP+) activity"/>
    <property type="evidence" value="ECO:0007669"/>
    <property type="project" value="RHEA"/>
</dbReference>
<evidence type="ECO:0000256" key="2">
    <source>
        <dbReference type="ARBA" id="ARBA00022516"/>
    </source>
</evidence>
<evidence type="ECO:0000256" key="1">
    <source>
        <dbReference type="ARBA" id="ARBA00011009"/>
    </source>
</evidence>
<protein>
    <recommendedName>
        <fullName evidence="10">Glycerol-3-phosphate dehydrogenase [NAD(P)+]</fullName>
        <ecNumber evidence="10">1.1.1.94</ecNumber>
    </recommendedName>
    <alternativeName>
        <fullName evidence="10">NAD(P)(+)-dependent glycerol-3-phosphate dehydrogenase</fullName>
    </alternativeName>
    <alternativeName>
        <fullName evidence="10">NAD(P)H-dependent dihydroxyacetone-phosphate reductase</fullName>
    </alternativeName>
</protein>
<dbReference type="UniPathway" id="UPA00940"/>